<keyword evidence="1" id="KW-0472">Membrane</keyword>
<proteinExistence type="predicted"/>
<feature type="transmembrane region" description="Helical" evidence="1">
    <location>
        <begin position="6"/>
        <end position="23"/>
    </location>
</feature>
<protein>
    <submittedName>
        <fullName evidence="2">Uncharacterized protein</fullName>
    </submittedName>
</protein>
<organism evidence="2">
    <name type="scientific">marine metagenome</name>
    <dbReference type="NCBI Taxonomy" id="408172"/>
    <lineage>
        <taxon>unclassified sequences</taxon>
        <taxon>metagenomes</taxon>
        <taxon>ecological metagenomes</taxon>
    </lineage>
</organism>
<gene>
    <name evidence="2" type="ORF">METZ01_LOCUS347764</name>
</gene>
<evidence type="ECO:0000256" key="1">
    <source>
        <dbReference type="SAM" id="Phobius"/>
    </source>
</evidence>
<name>A0A382RC26_9ZZZZ</name>
<accession>A0A382RC26</accession>
<sequence length="25" mass="2860">LVLHPIVWKATLVIGVLISYILNRK</sequence>
<keyword evidence="1" id="KW-1133">Transmembrane helix</keyword>
<reference evidence="2" key="1">
    <citation type="submission" date="2018-05" db="EMBL/GenBank/DDBJ databases">
        <authorList>
            <person name="Lanie J.A."/>
            <person name="Ng W.-L."/>
            <person name="Kazmierczak K.M."/>
            <person name="Andrzejewski T.M."/>
            <person name="Davidsen T.M."/>
            <person name="Wayne K.J."/>
            <person name="Tettelin H."/>
            <person name="Glass J.I."/>
            <person name="Rusch D."/>
            <person name="Podicherti R."/>
            <person name="Tsui H.-C.T."/>
            <person name="Winkler M.E."/>
        </authorList>
    </citation>
    <scope>NUCLEOTIDE SEQUENCE</scope>
</reference>
<evidence type="ECO:0000313" key="2">
    <source>
        <dbReference type="EMBL" id="SVC94910.1"/>
    </source>
</evidence>
<dbReference type="EMBL" id="UINC01120432">
    <property type="protein sequence ID" value="SVC94910.1"/>
    <property type="molecule type" value="Genomic_DNA"/>
</dbReference>
<keyword evidence="1" id="KW-0812">Transmembrane</keyword>
<dbReference type="AlphaFoldDB" id="A0A382RC26"/>
<feature type="non-terminal residue" evidence="2">
    <location>
        <position position="1"/>
    </location>
</feature>